<dbReference type="AlphaFoldDB" id="A0A916ZVQ8"/>
<protein>
    <submittedName>
        <fullName evidence="1">Uncharacterized protein</fullName>
    </submittedName>
</protein>
<dbReference type="Proteomes" id="UP000644699">
    <property type="component" value="Unassembled WGS sequence"/>
</dbReference>
<reference evidence="1" key="1">
    <citation type="journal article" date="2014" name="Int. J. Syst. Evol. Microbiol.">
        <title>Complete genome sequence of Corynebacterium casei LMG S-19264T (=DSM 44701T), isolated from a smear-ripened cheese.</title>
        <authorList>
            <consortium name="US DOE Joint Genome Institute (JGI-PGF)"/>
            <person name="Walter F."/>
            <person name="Albersmeier A."/>
            <person name="Kalinowski J."/>
            <person name="Ruckert C."/>
        </authorList>
    </citation>
    <scope>NUCLEOTIDE SEQUENCE</scope>
    <source>
        <strain evidence="1">CGMCC 1.15367</strain>
    </source>
</reference>
<evidence type="ECO:0000313" key="1">
    <source>
        <dbReference type="EMBL" id="GGE16263.1"/>
    </source>
</evidence>
<keyword evidence="2" id="KW-1185">Reference proteome</keyword>
<evidence type="ECO:0000313" key="2">
    <source>
        <dbReference type="Proteomes" id="UP000644699"/>
    </source>
</evidence>
<proteinExistence type="predicted"/>
<gene>
    <name evidence="1" type="ORF">GCM10011390_39150</name>
</gene>
<name>A0A916ZVQ8_9HYPH</name>
<comment type="caution">
    <text evidence="1">The sequence shown here is derived from an EMBL/GenBank/DDBJ whole genome shotgun (WGS) entry which is preliminary data.</text>
</comment>
<sequence>MAHPAIRVAASAKPAARIFRDISMIARSGRLDEMALIVARARTIREEAFANLDTAWGMP</sequence>
<accession>A0A916ZVQ8</accession>
<organism evidence="1 2">
    <name type="scientific">Aureimonas endophytica</name>
    <dbReference type="NCBI Taxonomy" id="2027858"/>
    <lineage>
        <taxon>Bacteria</taxon>
        <taxon>Pseudomonadati</taxon>
        <taxon>Pseudomonadota</taxon>
        <taxon>Alphaproteobacteria</taxon>
        <taxon>Hyphomicrobiales</taxon>
        <taxon>Aurantimonadaceae</taxon>
        <taxon>Aureimonas</taxon>
    </lineage>
</organism>
<reference evidence="1" key="2">
    <citation type="submission" date="2020-09" db="EMBL/GenBank/DDBJ databases">
        <authorList>
            <person name="Sun Q."/>
            <person name="Zhou Y."/>
        </authorList>
    </citation>
    <scope>NUCLEOTIDE SEQUENCE</scope>
    <source>
        <strain evidence="1">CGMCC 1.15367</strain>
    </source>
</reference>
<dbReference type="EMBL" id="BMIQ01000007">
    <property type="protein sequence ID" value="GGE16263.1"/>
    <property type="molecule type" value="Genomic_DNA"/>
</dbReference>